<proteinExistence type="predicted"/>
<gene>
    <name evidence="2" type="ORF">Vbra_19467</name>
</gene>
<dbReference type="EMBL" id="CDMY01000964">
    <property type="protein sequence ID" value="CEM37990.1"/>
    <property type="molecule type" value="Genomic_DNA"/>
</dbReference>
<organism evidence="2 3">
    <name type="scientific">Vitrella brassicaformis (strain CCMP3155)</name>
    <dbReference type="NCBI Taxonomy" id="1169540"/>
    <lineage>
        <taxon>Eukaryota</taxon>
        <taxon>Sar</taxon>
        <taxon>Alveolata</taxon>
        <taxon>Colpodellida</taxon>
        <taxon>Vitrellaceae</taxon>
        <taxon>Vitrella</taxon>
    </lineage>
</organism>
<reference evidence="2 3" key="1">
    <citation type="submission" date="2014-11" db="EMBL/GenBank/DDBJ databases">
        <authorList>
            <person name="Zhu J."/>
            <person name="Qi W."/>
            <person name="Song R."/>
        </authorList>
    </citation>
    <scope>NUCLEOTIDE SEQUENCE [LARGE SCALE GENOMIC DNA]</scope>
</reference>
<protein>
    <submittedName>
        <fullName evidence="2">Uncharacterized protein</fullName>
    </submittedName>
</protein>
<keyword evidence="3" id="KW-1185">Reference proteome</keyword>
<accession>A0A0G4H3F0</accession>
<dbReference type="InParanoid" id="A0A0G4H3F0"/>
<evidence type="ECO:0000256" key="1">
    <source>
        <dbReference type="SAM" id="MobiDB-lite"/>
    </source>
</evidence>
<feature type="region of interest" description="Disordered" evidence="1">
    <location>
        <begin position="1"/>
        <end position="70"/>
    </location>
</feature>
<dbReference type="Proteomes" id="UP000041254">
    <property type="component" value="Unassembled WGS sequence"/>
</dbReference>
<dbReference type="VEuPathDB" id="CryptoDB:Vbra_19467"/>
<feature type="compositionally biased region" description="Basic and acidic residues" evidence="1">
    <location>
        <begin position="29"/>
        <end position="52"/>
    </location>
</feature>
<feature type="region of interest" description="Disordered" evidence="1">
    <location>
        <begin position="129"/>
        <end position="158"/>
    </location>
</feature>
<feature type="compositionally biased region" description="Polar residues" evidence="1">
    <location>
        <begin position="61"/>
        <end position="70"/>
    </location>
</feature>
<sequence>MAVPASVVARNTNTSSATSRGGGGQSKAEGGKTNRVTREITSKERPAEDKKGLHGGAGASLAQTSAKASQLNKTVMTPMPEGGSGPAAGRQTYLPSFAWESFFSPSTTQTGGQAAREMRDKEGVAFIQNTTGSNNTGYRADSQQEDPTEPRTPSNPTTEQHYCVFFVNRWNHAGPHTDKNQKYYASQYRTASGAFSPTPTSGCAKDPVPQFPPAENGGRAPTPFTCGCEETRGYEDYEGQETPFVRTASHFDVANPWRRDTRDIGWQPDTAGSRKEARALMAMKVRVYVPFDETRFTGCEDMQNHMRSPVNARSSEGYVIPPENYLATLLDLEGGPYEWANGDIGEICIDGKWQETHLFLGQGHGSYASRPFNRCLHVTPAYATHTSDIEDIPADPHITHGLLQPSDALRFSSLCVRAPNGLYRRQLVSEGLLYGPAWRKPERYRGCDRDLWTSRWGEDLYVRFVKSANVVMGEGKTPFRISRWSEVARSVATTTEPESPSLRLHSILVEFTDHAGQPQRECVVMKTSTTVRLPTGPESKLPADRELEWYVSNDCGANKGFGGGIVGVLTAFRQGMTAGEAGAVEGRYRVMTSANCPSPGVSSVDAPNGVSPCVDMLTWLGCTPPYRLLDDRRFDTHTCDKDSVANPIVPPHHAFTDRFQQEGMGEISGLGLRRDMSCGVWIFHGAKHCAVVMRATLYGGCGLGPRGRYHVYCPEATTVKIDQPPWRLTEDEPICQHAPDKPEGDACEVSALQDDLTAEFGPSQYYLDGNWEAAELGGKAKHLYRVLKRCRMEECPMNAYRVREAMKGPCVVSHRLDANCGPGTQTYIPEWEDGRGGGILIDDLRRGHKPPGVCQQEYETLKAEWDHDNRQEPCNKECEREGWCLYEVYMKQSPHFHPDITPCKELPIIAIIMRIYLSRAVAQCPSRRRDQILGRVEAIWKFLLAIKEMELEVHSRSSRGLFWLPRRRRTGSSAFFPERMYYCDNSLLLPDLLKCLKCRTSLTYSGCCDNLEISMGQSIHLDVVTLPDSSETYVSLPCPPKYCLSLAVDGEEHKKAMARNIDPQSGRPLFDDKPLWQQMSDREQLIQTFMRENTSETIDKDSFHGLSSSGFASRLYEEVYAGFGVPADQIDDYFRREACRPGRPYSFRRGSLIHVKTTRDGSQVDVSRVYRSQQTEQKTAHGESSAPPVVLHPPLVLHDDRWNVCFEKVACEGKYEDDGKGCLPKVEGLYYCGPKAGVRTKFLIYGARGDPDKGEGAPGSYRGVCFEPEGSDRMPDIKLIDCKIDCTPGPFCQYSWTTENGCSSVTVFMRGLRTVPRLSATGATSTSNIVCDVQQIPHR</sequence>
<evidence type="ECO:0000313" key="2">
    <source>
        <dbReference type="EMBL" id="CEM37990.1"/>
    </source>
</evidence>
<feature type="compositionally biased region" description="Polar residues" evidence="1">
    <location>
        <begin position="9"/>
        <end position="19"/>
    </location>
</feature>
<name>A0A0G4H3F0_VITBC</name>
<evidence type="ECO:0000313" key="3">
    <source>
        <dbReference type="Proteomes" id="UP000041254"/>
    </source>
</evidence>